<organism evidence="1 2">
    <name type="scientific">Phytophthora fragariaefolia</name>
    <dbReference type="NCBI Taxonomy" id="1490495"/>
    <lineage>
        <taxon>Eukaryota</taxon>
        <taxon>Sar</taxon>
        <taxon>Stramenopiles</taxon>
        <taxon>Oomycota</taxon>
        <taxon>Peronosporomycetes</taxon>
        <taxon>Peronosporales</taxon>
        <taxon>Peronosporaceae</taxon>
        <taxon>Phytophthora</taxon>
    </lineage>
</organism>
<dbReference type="Gene3D" id="3.10.10.10">
    <property type="entry name" value="HIV Type 1 Reverse Transcriptase, subunit A, domain 1"/>
    <property type="match status" value="1"/>
</dbReference>
<comment type="caution">
    <text evidence="1">The sequence shown here is derived from an EMBL/GenBank/DDBJ whole genome shotgun (WGS) entry which is preliminary data.</text>
</comment>
<dbReference type="SUPFAM" id="SSF56672">
    <property type="entry name" value="DNA/RNA polymerases"/>
    <property type="match status" value="1"/>
</dbReference>
<protein>
    <submittedName>
        <fullName evidence="1">Unnamed protein product</fullName>
    </submittedName>
</protein>
<dbReference type="OrthoDB" id="1719899at2759"/>
<evidence type="ECO:0000313" key="1">
    <source>
        <dbReference type="EMBL" id="GMF34993.1"/>
    </source>
</evidence>
<evidence type="ECO:0000313" key="2">
    <source>
        <dbReference type="Proteomes" id="UP001165121"/>
    </source>
</evidence>
<sequence length="219" mass="24586">MGGTGKTVQVAIGEVPKKQYKYRSDRHGHVPIQYRGRYQLEPGDRSEVETGTALGYIWLWSPVIGALIYSDHKIGATLHHKNIFAMRPMTEKESCEEKQGVVDIASYRNHPTFPLLLKHDTMFQQKLPSSLPPRGHSEHEIEVDTNEAYSDVSGDYLLEIIDWVAEMRATGLIRPSTSPHGAPTFCVKKPWDGASCMIFVLSILTRSEGLCQCLGMMQL</sequence>
<accession>A0A9W7CKU0</accession>
<reference evidence="1" key="1">
    <citation type="submission" date="2023-04" db="EMBL/GenBank/DDBJ databases">
        <title>Phytophthora fragariaefolia NBRC 109709.</title>
        <authorList>
            <person name="Ichikawa N."/>
            <person name="Sato H."/>
            <person name="Tonouchi N."/>
        </authorList>
    </citation>
    <scope>NUCLEOTIDE SEQUENCE</scope>
    <source>
        <strain evidence="1">NBRC 109709</strain>
    </source>
</reference>
<dbReference type="InterPro" id="IPR043502">
    <property type="entry name" value="DNA/RNA_pol_sf"/>
</dbReference>
<dbReference type="AlphaFoldDB" id="A0A9W7CKU0"/>
<name>A0A9W7CKU0_9STRA</name>
<gene>
    <name evidence="1" type="ORF">Pfra01_000914700</name>
</gene>
<proteinExistence type="predicted"/>
<dbReference type="Proteomes" id="UP001165121">
    <property type="component" value="Unassembled WGS sequence"/>
</dbReference>
<dbReference type="EMBL" id="BSXT01000842">
    <property type="protein sequence ID" value="GMF34993.1"/>
    <property type="molecule type" value="Genomic_DNA"/>
</dbReference>
<keyword evidence="2" id="KW-1185">Reference proteome</keyword>